<evidence type="ECO:0000256" key="5">
    <source>
        <dbReference type="HAMAP-Rule" id="MF_00844"/>
    </source>
</evidence>
<keyword evidence="2 5" id="KW-0699">rRNA-binding</keyword>
<evidence type="ECO:0000256" key="1">
    <source>
        <dbReference type="ARBA" id="ARBA00022555"/>
    </source>
</evidence>
<dbReference type="EMBL" id="CP117884">
    <property type="protein sequence ID" value="WDF81533.1"/>
    <property type="molecule type" value="Genomic_DNA"/>
</dbReference>
<comment type="function">
    <text evidence="5">Key component of the ribosome quality control system (RQC), a ribosome-associated complex that mediates the extraction of incompletely synthesized nascent chains from stalled ribosomes and their subsequent degradation. RqcH recruits Ala-charged tRNA, and with RqcP directs the elongation of stalled nascent chains on 50S ribosomal subunits, leading to non-templated C-terminal alanine extensions (Ala tail). The Ala tail promotes nascent chain degradation. May add between 1 and at least 8 Ala residues. Binds to stalled 50S ribosomal subunits.</text>
</comment>
<dbReference type="HAMAP" id="MF_00844_B">
    <property type="entry name" value="RqcH_B"/>
    <property type="match status" value="1"/>
</dbReference>
<keyword evidence="8" id="KW-1185">Reference proteome</keyword>
<feature type="coiled-coil region" evidence="5">
    <location>
        <begin position="292"/>
        <end position="319"/>
    </location>
</feature>
<dbReference type="PANTHER" id="PTHR15239">
    <property type="entry name" value="NUCLEAR EXPORT MEDIATOR FACTOR NEMF"/>
    <property type="match status" value="1"/>
</dbReference>
<evidence type="ECO:0000313" key="7">
    <source>
        <dbReference type="EMBL" id="WDF81533.1"/>
    </source>
</evidence>
<dbReference type="Pfam" id="PF05833">
    <property type="entry name" value="NFACT_N"/>
    <property type="match status" value="1"/>
</dbReference>
<keyword evidence="3 5" id="KW-0694">RNA-binding</keyword>
<dbReference type="InterPro" id="IPR008532">
    <property type="entry name" value="NFACT_RNA-bd"/>
</dbReference>
<comment type="similarity">
    <text evidence="5">Belongs to the NEMF family.</text>
</comment>
<evidence type="ECO:0000256" key="2">
    <source>
        <dbReference type="ARBA" id="ARBA00022730"/>
    </source>
</evidence>
<sequence length="567" mass="63500">MAFDGLFTHAVTKELATLLDGGKVSKIQQPYPNELVMTIRANGKNLPLLISANPQFARMQITKIPFKSPAVPSTFTMTMRKYLAAAKLTGITQVSNDRIVHMDFTTRDELGDDMQLRLIIEIMARHSNITLINVGTNRIIDLIRHVPADENRYRLLMPGADYVPAPAQDKLNPFTAKSSDYADLTDGSEKDVEVLAGNIQGRFQGLDRISARELATRVSRGIGGIAWQEFFAAFDKAEPTITTGKRMWFTAVPYGTLEGERTGYANISAMLDAFYAQRAERERVQAVGGSIIRVLKTNINRLENKLKKFDEGLAASERADELRLRGEILTTYLSQVPRGAKSVELPNYYDDMKPIKIRLQPDLGPNQNAQKYYTRYQKLRKSVSHINEQKAEANEELSYLQGILDLVDLAAPKDLEDIRTELQAAGNIRRPSKDKRKRPKVAKPDSFWASDGTHILVGKNNLQNDQLTLKTANKHDIWLHAKDVPGSHVIVESPDPSDKTLLEAANLAAYYSRSQHSGNVQVDYIEVKRIKKPNGAKPGYVIYTGQRTLVVTPDEALVNRMKTKPTL</sequence>
<protein>
    <recommendedName>
        <fullName evidence="5">Rqc2 homolog RqcH</fullName>
        <shortName evidence="5">RqcH</shortName>
    </recommendedName>
</protein>
<dbReference type="InterPro" id="IPR051608">
    <property type="entry name" value="RQC_Subunit_NEMF"/>
</dbReference>
<organism evidence="7 8">
    <name type="scientific">Lacticaseibacillus pabuli</name>
    <dbReference type="NCBI Taxonomy" id="3025672"/>
    <lineage>
        <taxon>Bacteria</taxon>
        <taxon>Bacillati</taxon>
        <taxon>Bacillota</taxon>
        <taxon>Bacilli</taxon>
        <taxon>Lactobacillales</taxon>
        <taxon>Lactobacillaceae</taxon>
        <taxon>Lacticaseibacillus</taxon>
    </lineage>
</organism>
<dbReference type="RefSeq" id="WP_274258366.1">
    <property type="nucleotide sequence ID" value="NZ_CP117884.1"/>
</dbReference>
<keyword evidence="4 5" id="KW-0648">Protein biosynthesis</keyword>
<evidence type="ECO:0000256" key="4">
    <source>
        <dbReference type="ARBA" id="ARBA00022917"/>
    </source>
</evidence>
<accession>A0ABY7WQ95</accession>
<keyword evidence="5" id="KW-0175">Coiled coil</keyword>
<feature type="domain" description="NFACT RNA-binding" evidence="6">
    <location>
        <begin position="447"/>
        <end position="535"/>
    </location>
</feature>
<dbReference type="Gene3D" id="2.30.310.10">
    <property type="entry name" value="ibrinogen binding protein from staphylococcus aureus domain"/>
    <property type="match status" value="1"/>
</dbReference>
<reference evidence="7 8" key="1">
    <citation type="submission" date="2023-02" db="EMBL/GenBank/DDBJ databases">
        <title>Genome sequence of Lacticaseibacillus sp. KACC 23028.</title>
        <authorList>
            <person name="Kim S."/>
            <person name="Heo J."/>
            <person name="Kwon S.-W."/>
        </authorList>
    </citation>
    <scope>NUCLEOTIDE SEQUENCE [LARGE SCALE GENOMIC DNA]</scope>
    <source>
        <strain evidence="7 8">KACC 23028</strain>
    </source>
</reference>
<evidence type="ECO:0000256" key="3">
    <source>
        <dbReference type="ARBA" id="ARBA00022884"/>
    </source>
</evidence>
<dbReference type="Proteomes" id="UP001220377">
    <property type="component" value="Chromosome"/>
</dbReference>
<dbReference type="Gene3D" id="3.40.970.40">
    <property type="entry name" value="fibrinogen binding protein from staphylococcus aureus domain like"/>
    <property type="match status" value="1"/>
</dbReference>
<dbReference type="Pfam" id="PF05670">
    <property type="entry name" value="NFACT-R_1"/>
    <property type="match status" value="1"/>
</dbReference>
<evidence type="ECO:0000313" key="8">
    <source>
        <dbReference type="Proteomes" id="UP001220377"/>
    </source>
</evidence>
<keyword evidence="1 5" id="KW-0820">tRNA-binding</keyword>
<evidence type="ECO:0000259" key="6">
    <source>
        <dbReference type="Pfam" id="PF05670"/>
    </source>
</evidence>
<dbReference type="PANTHER" id="PTHR15239:SF6">
    <property type="entry name" value="RIBOSOME QUALITY CONTROL COMPLEX SUBUNIT NEMF"/>
    <property type="match status" value="1"/>
</dbReference>
<name>A0ABY7WQ95_9LACO</name>
<proteinExistence type="inferred from homology"/>
<comment type="subunit">
    <text evidence="5">Associates with stalled 50S ribosomal subunits. Binds to RqcP.</text>
</comment>
<gene>
    <name evidence="5" type="primary">rqcH</name>
    <name evidence="7" type="ORF">PQ472_06230</name>
</gene>
<dbReference type="InterPro" id="IPR043682">
    <property type="entry name" value="RqcH_bacterial"/>
</dbReference>